<evidence type="ECO:0000259" key="1">
    <source>
        <dbReference type="Pfam" id="PF22943"/>
    </source>
</evidence>
<dbReference type="EMBL" id="JAVFHQ010000012">
    <property type="protein sequence ID" value="KAK4547125.1"/>
    <property type="molecule type" value="Genomic_DNA"/>
</dbReference>
<sequence>MVLDARSRLQAAADIEFQGAARSGGDGRQFLDVYMIRQILVQRDEKGKSAAEIERSMGLKKGVVDRLGANGVVGLAVEQGHSKTHAEELSASHGHLTDCFNAVTEDLTLKIQALRLPKSNPAGQRLIYTSELLEKILLYLGDTETPRDLLLAQGVCKQFKAVIDGSTKLQRALFFLPDPADGRARVNRLLTGYDVFKIANLAVVPDHQNEIASLQPALDALHSGRQHIRHIDHIERMCIQQHPSTQMTWLRPSDPTGPFAEMVDITLATYTDGYMPLRRQRRKENHLSGDSWRRMYFSQPPMSVRWCLRDARGTLPVAEKDGAGRKFADLFKVPGFAGREAGHGGNVV</sequence>
<evidence type="ECO:0000313" key="3">
    <source>
        <dbReference type="Proteomes" id="UP001324427"/>
    </source>
</evidence>
<dbReference type="CDD" id="cd09917">
    <property type="entry name" value="F-box_SF"/>
    <property type="match status" value="1"/>
</dbReference>
<evidence type="ECO:0000313" key="2">
    <source>
        <dbReference type="EMBL" id="KAK4547125.1"/>
    </source>
</evidence>
<comment type="caution">
    <text evidence="2">The sequence shown here is derived from an EMBL/GenBank/DDBJ whole genome shotgun (WGS) entry which is preliminary data.</text>
</comment>
<name>A0AAV9JPL6_9PEZI</name>
<proteinExistence type="predicted"/>
<accession>A0AAV9JPL6</accession>
<dbReference type="SUPFAM" id="SSF81383">
    <property type="entry name" value="F-box domain"/>
    <property type="match status" value="1"/>
</dbReference>
<organism evidence="2 3">
    <name type="scientific">Oleoguttula mirabilis</name>
    <dbReference type="NCBI Taxonomy" id="1507867"/>
    <lineage>
        <taxon>Eukaryota</taxon>
        <taxon>Fungi</taxon>
        <taxon>Dikarya</taxon>
        <taxon>Ascomycota</taxon>
        <taxon>Pezizomycotina</taxon>
        <taxon>Dothideomycetes</taxon>
        <taxon>Dothideomycetidae</taxon>
        <taxon>Mycosphaerellales</taxon>
        <taxon>Teratosphaeriaceae</taxon>
        <taxon>Oleoguttula</taxon>
    </lineage>
</organism>
<dbReference type="Pfam" id="PF22943">
    <property type="entry name" value="HTH_68"/>
    <property type="match status" value="1"/>
</dbReference>
<gene>
    <name evidence="2" type="ORF">LTR36_001346</name>
</gene>
<reference evidence="2 3" key="1">
    <citation type="submission" date="2021-11" db="EMBL/GenBank/DDBJ databases">
        <title>Black yeast isolated from Biological Soil Crust.</title>
        <authorList>
            <person name="Kurbessoian T."/>
        </authorList>
    </citation>
    <scope>NUCLEOTIDE SEQUENCE [LARGE SCALE GENOMIC DNA]</scope>
    <source>
        <strain evidence="2 3">CCFEE 5522</strain>
    </source>
</reference>
<feature type="domain" description="Helix-turn-helix" evidence="1">
    <location>
        <begin position="30"/>
        <end position="74"/>
    </location>
</feature>
<keyword evidence="3" id="KW-1185">Reference proteome</keyword>
<dbReference type="InterPro" id="IPR054448">
    <property type="entry name" value="HTH_put_ascomycetes"/>
</dbReference>
<protein>
    <recommendedName>
        <fullName evidence="1">Helix-turn-helix domain-containing protein</fullName>
    </recommendedName>
</protein>
<dbReference type="InterPro" id="IPR036047">
    <property type="entry name" value="F-box-like_dom_sf"/>
</dbReference>
<dbReference type="Proteomes" id="UP001324427">
    <property type="component" value="Unassembled WGS sequence"/>
</dbReference>
<dbReference type="AlphaFoldDB" id="A0AAV9JPL6"/>